<dbReference type="EMBL" id="BK014770">
    <property type="protein sequence ID" value="DAD75036.1"/>
    <property type="molecule type" value="Genomic_DNA"/>
</dbReference>
<dbReference type="Pfam" id="PF20536">
    <property type="entry name" value="DUF6751"/>
    <property type="match status" value="1"/>
</dbReference>
<proteinExistence type="predicted"/>
<reference evidence="1" key="1">
    <citation type="journal article" date="2021" name="Proc. Natl. Acad. Sci. U.S.A.">
        <title>A Catalog of Tens of Thousands of Viruses from Human Metagenomes Reveals Hidden Associations with Chronic Diseases.</title>
        <authorList>
            <person name="Tisza M.J."/>
            <person name="Buck C.B."/>
        </authorList>
    </citation>
    <scope>NUCLEOTIDE SEQUENCE</scope>
    <source>
        <strain evidence="1">Ct9Y44</strain>
    </source>
</reference>
<name>A0A8S5LYH0_9CAUD</name>
<evidence type="ECO:0000313" key="1">
    <source>
        <dbReference type="EMBL" id="DAD75036.1"/>
    </source>
</evidence>
<dbReference type="InterPro" id="IPR046639">
    <property type="entry name" value="DUF6751"/>
</dbReference>
<sequence length="137" mass="15557">MNPNYVYTITLYNRIRAADTKDRKEKWIRTVISGCFYKAQINTVLTTQATMSNTYTVRIPKDSRYLSYPEFLKKPAGHFTVSMDDIVVVGICQEEITGADGHTATQLLTRNKPSAFKVTAFSDNTNHLTNKHYRLGG</sequence>
<protein>
    <submittedName>
        <fullName evidence="1">Uncharacterized protein</fullName>
    </submittedName>
</protein>
<organism evidence="1">
    <name type="scientific">Siphoviridae sp. ct9Y44</name>
    <dbReference type="NCBI Taxonomy" id="2826176"/>
    <lineage>
        <taxon>Viruses</taxon>
        <taxon>Duplodnaviria</taxon>
        <taxon>Heunggongvirae</taxon>
        <taxon>Uroviricota</taxon>
        <taxon>Caudoviricetes</taxon>
    </lineage>
</organism>
<accession>A0A8S5LYH0</accession>